<dbReference type="GO" id="GO:0006355">
    <property type="term" value="P:regulation of DNA-templated transcription"/>
    <property type="evidence" value="ECO:0007669"/>
    <property type="project" value="InterPro"/>
</dbReference>
<evidence type="ECO:0000256" key="2">
    <source>
        <dbReference type="ARBA" id="ARBA00008122"/>
    </source>
</evidence>
<dbReference type="InterPro" id="IPR014977">
    <property type="entry name" value="WRC_dom"/>
</dbReference>
<dbReference type="GO" id="GO:0005524">
    <property type="term" value="F:ATP binding"/>
    <property type="evidence" value="ECO:0007669"/>
    <property type="project" value="UniProtKB-UniRule"/>
</dbReference>
<dbReference type="GO" id="GO:0005634">
    <property type="term" value="C:nucleus"/>
    <property type="evidence" value="ECO:0007669"/>
    <property type="project" value="UniProtKB-SubCell"/>
</dbReference>
<dbReference type="Proteomes" id="UP000631114">
    <property type="component" value="Unassembled WGS sequence"/>
</dbReference>
<evidence type="ECO:0000313" key="10">
    <source>
        <dbReference type="Proteomes" id="UP000631114"/>
    </source>
</evidence>
<dbReference type="PROSITE" id="PS51666">
    <property type="entry name" value="QLQ"/>
    <property type="match status" value="1"/>
</dbReference>
<dbReference type="SMART" id="SM00951">
    <property type="entry name" value="QLQ"/>
    <property type="match status" value="1"/>
</dbReference>
<evidence type="ECO:0000259" key="7">
    <source>
        <dbReference type="PROSITE" id="PS51666"/>
    </source>
</evidence>
<keyword evidence="10" id="KW-1185">Reference proteome</keyword>
<sequence length="456" mass="50251">MAAAATAFLRYPFTMAQWQELERQALIFKYMMASIPVPPDLLIPTTRYLSNTAATAPFSSLARGSCYNLRFSNGDPEPGRCRRTDGKKWRCSRDVAPEQKYCERHMHRSRPRSRKPVELQTEINNSNITSSIPPTKLSAKTTSHQLGSPRPYPQPSVFLSKPDLKGIPFETMATARPYKDSRCMDWMLKGQNVSIPNKDLREMMQAKGNSSTNTTFFPQHYQENNNLSSYTDFSSSFGELESQPQSDPCCLFLNPELESYSPNERQMPRQFIDAWSTARDNPTGTNKSSFDDSGKLSPSTLSLSMSGDNGVGEDTDQIQMGLGITDSEFDNSGGSKSQTLSWMTPVSWMTSAPGGPLGEVLQSRTTVSQVGSKSALRSNICINDSRNFSSGGALNLMTDDWEGSRDTSPQATALSSPSGVLHKTVTSPSDSSGGNSPTYKAAARTEIALQWMNHNK</sequence>
<feature type="compositionally biased region" description="Polar residues" evidence="6">
    <location>
        <begin position="278"/>
        <end position="288"/>
    </location>
</feature>
<feature type="domain" description="QLQ" evidence="7">
    <location>
        <begin position="12"/>
        <end position="47"/>
    </location>
</feature>
<dbReference type="Pfam" id="PF08879">
    <property type="entry name" value="WRC"/>
    <property type="match status" value="1"/>
</dbReference>
<dbReference type="PANTHER" id="PTHR31602">
    <property type="entry name" value="GROWTH-REGULATING FACTOR 5"/>
    <property type="match status" value="1"/>
</dbReference>
<evidence type="ECO:0000256" key="3">
    <source>
        <dbReference type="ARBA" id="ARBA00023242"/>
    </source>
</evidence>
<keyword evidence="5" id="KW-0804">Transcription</keyword>
<evidence type="ECO:0000256" key="1">
    <source>
        <dbReference type="ARBA" id="ARBA00004123"/>
    </source>
</evidence>
<gene>
    <name evidence="9" type="ORF">IFM89_028594</name>
</gene>
<evidence type="ECO:0000256" key="4">
    <source>
        <dbReference type="PROSITE-ProRule" id="PRU01002"/>
    </source>
</evidence>
<comment type="domain">
    <text evidence="5">The QLQ domain and WRC domain may be involved in protein-protein interaction and DNA-binding, respectively.</text>
</comment>
<comment type="caution">
    <text evidence="9">The sequence shown here is derived from an EMBL/GenBank/DDBJ whole genome shotgun (WGS) entry which is preliminary data.</text>
</comment>
<dbReference type="PROSITE" id="PS51667">
    <property type="entry name" value="WRC"/>
    <property type="match status" value="1"/>
</dbReference>
<feature type="region of interest" description="Disordered" evidence="6">
    <location>
        <begin position="277"/>
        <end position="309"/>
    </location>
</feature>
<dbReference type="EMBL" id="JADFTS010000003">
    <property type="protein sequence ID" value="KAF9616128.1"/>
    <property type="molecule type" value="Genomic_DNA"/>
</dbReference>
<feature type="compositionally biased region" description="Polar residues" evidence="6">
    <location>
        <begin position="127"/>
        <end position="146"/>
    </location>
</feature>
<dbReference type="InterPro" id="IPR031137">
    <property type="entry name" value="GRF"/>
</dbReference>
<dbReference type="GO" id="GO:0006351">
    <property type="term" value="P:DNA-templated transcription"/>
    <property type="evidence" value="ECO:0007669"/>
    <property type="project" value="UniProtKB-UniRule"/>
</dbReference>
<feature type="compositionally biased region" description="Polar residues" evidence="6">
    <location>
        <begin position="296"/>
        <end position="307"/>
    </location>
</feature>
<dbReference type="AlphaFoldDB" id="A0A835IGG5"/>
<keyword evidence="5" id="KW-0805">Transcription regulation</keyword>
<comment type="subcellular location">
    <subcellularLocation>
        <location evidence="1 4 5">Nucleus</location>
    </subcellularLocation>
</comment>
<feature type="compositionally biased region" description="Polar residues" evidence="6">
    <location>
        <begin position="406"/>
        <end position="438"/>
    </location>
</feature>
<dbReference type="PANTHER" id="PTHR31602:SF101">
    <property type="entry name" value="GROWTH-REGULATING FACTOR 7"/>
    <property type="match status" value="1"/>
</dbReference>
<protein>
    <recommendedName>
        <fullName evidence="5">Growth-regulating factor</fullName>
    </recommendedName>
</protein>
<comment type="similarity">
    <text evidence="2 5">Belongs to the GRF family.</text>
</comment>
<dbReference type="GO" id="GO:0032502">
    <property type="term" value="P:developmental process"/>
    <property type="evidence" value="ECO:0007669"/>
    <property type="project" value="InterPro"/>
</dbReference>
<evidence type="ECO:0000256" key="5">
    <source>
        <dbReference type="RuleBase" id="RU367127"/>
    </source>
</evidence>
<proteinExistence type="inferred from homology"/>
<keyword evidence="5" id="KW-0010">Activator</keyword>
<keyword evidence="3 4" id="KW-0539">Nucleus</keyword>
<evidence type="ECO:0000313" key="9">
    <source>
        <dbReference type="EMBL" id="KAF9616128.1"/>
    </source>
</evidence>
<dbReference type="OrthoDB" id="1937002at2759"/>
<feature type="short sequence motif" description="Bipartite nuclear localization signal" evidence="4">
    <location>
        <begin position="80"/>
        <end position="90"/>
    </location>
</feature>
<evidence type="ECO:0000256" key="6">
    <source>
        <dbReference type="SAM" id="MobiDB-lite"/>
    </source>
</evidence>
<dbReference type="InterPro" id="IPR014978">
    <property type="entry name" value="Gln-Leu-Gln_QLQ"/>
</dbReference>
<feature type="domain" description="WRC" evidence="8">
    <location>
        <begin position="75"/>
        <end position="119"/>
    </location>
</feature>
<name>A0A835IGG5_9MAGN</name>
<evidence type="ECO:0000259" key="8">
    <source>
        <dbReference type="PROSITE" id="PS51667"/>
    </source>
</evidence>
<feature type="region of interest" description="Disordered" evidence="6">
    <location>
        <begin position="401"/>
        <end position="439"/>
    </location>
</feature>
<dbReference type="Pfam" id="PF08880">
    <property type="entry name" value="QLQ"/>
    <property type="match status" value="1"/>
</dbReference>
<organism evidence="9 10">
    <name type="scientific">Coptis chinensis</name>
    <dbReference type="NCBI Taxonomy" id="261450"/>
    <lineage>
        <taxon>Eukaryota</taxon>
        <taxon>Viridiplantae</taxon>
        <taxon>Streptophyta</taxon>
        <taxon>Embryophyta</taxon>
        <taxon>Tracheophyta</taxon>
        <taxon>Spermatophyta</taxon>
        <taxon>Magnoliopsida</taxon>
        <taxon>Ranunculales</taxon>
        <taxon>Ranunculaceae</taxon>
        <taxon>Coptidoideae</taxon>
        <taxon>Coptis</taxon>
    </lineage>
</organism>
<feature type="region of interest" description="Disordered" evidence="6">
    <location>
        <begin position="127"/>
        <end position="156"/>
    </location>
</feature>
<accession>A0A835IGG5</accession>
<reference evidence="9 10" key="1">
    <citation type="submission" date="2020-10" db="EMBL/GenBank/DDBJ databases">
        <title>The Coptis chinensis genome and diversification of protoberbering-type alkaloids.</title>
        <authorList>
            <person name="Wang B."/>
            <person name="Shu S."/>
            <person name="Song C."/>
            <person name="Liu Y."/>
        </authorList>
    </citation>
    <scope>NUCLEOTIDE SEQUENCE [LARGE SCALE GENOMIC DNA]</scope>
    <source>
        <strain evidence="9">HL-2020</strain>
        <tissue evidence="9">Leaf</tissue>
    </source>
</reference>
<comment type="function">
    <text evidence="5">Transcription activator.</text>
</comment>
<feature type="short sequence motif" description="Bipartite nuclear localization signal" evidence="4">
    <location>
        <begin position="108"/>
        <end position="115"/>
    </location>
</feature>